<dbReference type="GO" id="GO:0005737">
    <property type="term" value="C:cytoplasm"/>
    <property type="evidence" value="ECO:0007669"/>
    <property type="project" value="TreeGrafter"/>
</dbReference>
<dbReference type="Pfam" id="PF04669">
    <property type="entry name" value="PBDC1"/>
    <property type="match status" value="1"/>
</dbReference>
<keyword evidence="1" id="KW-0812">Transmembrane</keyword>
<proteinExistence type="predicted"/>
<evidence type="ECO:0000313" key="5">
    <source>
        <dbReference type="WBParaSite" id="SBAD_0000181701-mRNA-1"/>
    </source>
</evidence>
<evidence type="ECO:0000259" key="2">
    <source>
        <dbReference type="Pfam" id="PF04669"/>
    </source>
</evidence>
<gene>
    <name evidence="3" type="ORF">SBAD_LOCUS1729</name>
</gene>
<dbReference type="Proteomes" id="UP000270296">
    <property type="component" value="Unassembled WGS sequence"/>
</dbReference>
<dbReference type="WBParaSite" id="SBAD_0000181701-mRNA-1">
    <property type="protein sequence ID" value="SBAD_0000181701-mRNA-1"/>
    <property type="gene ID" value="SBAD_0000181701"/>
</dbReference>
<dbReference type="Gene3D" id="1.10.3560.10">
    <property type="entry name" value="yst0336 like domain"/>
    <property type="match status" value="1"/>
</dbReference>
<evidence type="ECO:0000256" key="1">
    <source>
        <dbReference type="SAM" id="Phobius"/>
    </source>
</evidence>
<dbReference type="EMBL" id="UZAM01006931">
    <property type="protein sequence ID" value="VDO95307.1"/>
    <property type="molecule type" value="Genomic_DNA"/>
</dbReference>
<dbReference type="AlphaFoldDB" id="A0A183IDN5"/>
<organism evidence="5">
    <name type="scientific">Soboliphyme baturini</name>
    <dbReference type="NCBI Taxonomy" id="241478"/>
    <lineage>
        <taxon>Eukaryota</taxon>
        <taxon>Metazoa</taxon>
        <taxon>Ecdysozoa</taxon>
        <taxon>Nematoda</taxon>
        <taxon>Enoplea</taxon>
        <taxon>Dorylaimia</taxon>
        <taxon>Dioctophymatida</taxon>
        <taxon>Dioctophymatoidea</taxon>
        <taxon>Soboliphymatidae</taxon>
        <taxon>Soboliphyme</taxon>
    </lineage>
</organism>
<keyword evidence="4" id="KW-1185">Reference proteome</keyword>
<dbReference type="OrthoDB" id="10248897at2759"/>
<protein>
    <submittedName>
        <fullName evidence="5">Polysacc_synt_4 domain-containing protein</fullName>
    </submittedName>
</protein>
<keyword evidence="1" id="KW-1133">Transmembrane helix</keyword>
<reference evidence="3 4" key="2">
    <citation type="submission" date="2018-11" db="EMBL/GenBank/DDBJ databases">
        <authorList>
            <consortium name="Pathogen Informatics"/>
        </authorList>
    </citation>
    <scope>NUCLEOTIDE SEQUENCE [LARGE SCALE GENOMIC DNA]</scope>
</reference>
<feature type="domain" description="Polysaccharide biosynthesis" evidence="2">
    <location>
        <begin position="18"/>
        <end position="124"/>
    </location>
</feature>
<name>A0A183IDN5_9BILA</name>
<dbReference type="InterPro" id="IPR023139">
    <property type="entry name" value="PBDC1-like_dom_sf"/>
</dbReference>
<dbReference type="InterPro" id="IPR021148">
    <property type="entry name" value="Polysacc_synth_dom"/>
</dbReference>
<evidence type="ECO:0000313" key="4">
    <source>
        <dbReference type="Proteomes" id="UP000270296"/>
    </source>
</evidence>
<evidence type="ECO:0000313" key="3">
    <source>
        <dbReference type="EMBL" id="VDO95307.1"/>
    </source>
</evidence>
<dbReference type="PANTHER" id="PTHR13410">
    <property type="entry name" value="PROTEIN PBDC1"/>
    <property type="match status" value="1"/>
</dbReference>
<dbReference type="InterPro" id="IPR008476">
    <property type="entry name" value="PBDC1_metazoa/fungi"/>
</dbReference>
<sequence length="130" mass="15501">MNVRGRWFVIFDTLNFSLIMFQILRSCDPKDLHLCPNDNLIYEDFRHYFKDFDVEVIEEADMKTEKWREFSLLFEGVIDDYNFGTLLRADCHGDYTSENTFIVFRIQFLAIETARNREGLNSGVRHLKSD</sequence>
<feature type="transmembrane region" description="Helical" evidence="1">
    <location>
        <begin position="7"/>
        <end position="24"/>
    </location>
</feature>
<accession>A0A183IDN5</accession>
<reference evidence="5" key="1">
    <citation type="submission" date="2016-06" db="UniProtKB">
        <authorList>
            <consortium name="WormBaseParasite"/>
        </authorList>
    </citation>
    <scope>IDENTIFICATION</scope>
</reference>
<dbReference type="PANTHER" id="PTHR13410:SF9">
    <property type="entry name" value="PROTEIN PBDC1"/>
    <property type="match status" value="1"/>
</dbReference>
<keyword evidence="1" id="KW-0472">Membrane</keyword>